<sequence>MIFCEKCRYSFNITKDVKSVQVGGKVNIALNNLFDKFNKNQQFVESDLSKLKVTDVLYDERFENMTKKDKKKMMSLIKSVNKSFFQEVGGQGELNTNKAYFICKYCKNYRPIEAGTTIYTKNYDTTDNSDIENYSFYIHDHTLQRTRNYICKNKDCKTHQNDNLKEAVLAKNSADQLVYVCTACTTHWINSI</sequence>
<name>A0A0G2Y032_MIMIV</name>
<dbReference type="Proteomes" id="UP000241474">
    <property type="component" value="Segment"/>
</dbReference>
<proteinExistence type="predicted"/>
<accession>A0A0G2Y032</accession>
<protein>
    <recommendedName>
        <fullName evidence="3">DNA-dependent RNA polymerase subunit Rpb9</fullName>
    </recommendedName>
</protein>
<evidence type="ECO:0008006" key="3">
    <source>
        <dbReference type="Google" id="ProtNLM"/>
    </source>
</evidence>
<organismHost>
    <name type="scientific">Acanthamoeba polyphaga</name>
    <name type="common">Amoeba</name>
    <dbReference type="NCBI Taxonomy" id="5757"/>
</organismHost>
<dbReference type="EMBL" id="KM982401">
    <property type="protein sequence ID" value="AKI78968.1"/>
    <property type="molecule type" value="Genomic_DNA"/>
</dbReference>
<organism evidence="1 2">
    <name type="scientific">Acanthamoeba polyphaga mimivirus</name>
    <name type="common">APMV</name>
    <dbReference type="NCBI Taxonomy" id="212035"/>
    <lineage>
        <taxon>Viruses</taxon>
        <taxon>Varidnaviria</taxon>
        <taxon>Bamfordvirae</taxon>
        <taxon>Nucleocytoviricota</taxon>
        <taxon>Megaviricetes</taxon>
        <taxon>Imitervirales</taxon>
        <taxon>Mimiviridae</taxon>
        <taxon>Megamimivirinae</taxon>
        <taxon>Mimivirus</taxon>
        <taxon>Mimivirus bradfordmassiliense</taxon>
    </lineage>
</organism>
<evidence type="ECO:0000313" key="1">
    <source>
        <dbReference type="EMBL" id="AKI78968.1"/>
    </source>
</evidence>
<evidence type="ECO:0000313" key="2">
    <source>
        <dbReference type="Proteomes" id="UP000241474"/>
    </source>
</evidence>
<reference evidence="1 2" key="1">
    <citation type="submission" date="2014-10" db="EMBL/GenBank/DDBJ databases">
        <title>Pan-genome analysis of Brazilian lineage A amoebal mimiviruses.</title>
        <authorList>
            <person name="Assis F.L."/>
            <person name="Abrahao J.S."/>
            <person name="Kroon E.G."/>
            <person name="Dornas F.P."/>
            <person name="Andrade K.R."/>
            <person name="Borato P.V.M."/>
            <person name="Pilotto M.R."/>
            <person name="Benamar S."/>
            <person name="LaScola B."/>
            <person name="Colson P."/>
        </authorList>
    </citation>
    <scope>NUCLEOTIDE SEQUENCE [LARGE SCALE GENOMIC DNA]</scope>
    <source>
        <strain evidence="1 2">Oyster</strain>
    </source>
</reference>